<dbReference type="STRING" id="199441.BkAM31D_11805"/>
<keyword evidence="1" id="KW-0472">Membrane</keyword>
<dbReference type="Pfam" id="PF04307">
    <property type="entry name" value="YdjM"/>
    <property type="match status" value="1"/>
</dbReference>
<dbReference type="InterPro" id="IPR016956">
    <property type="entry name" value="YdjM"/>
</dbReference>
<evidence type="ECO:0000313" key="2">
    <source>
        <dbReference type="EMBL" id="ARK30456.1"/>
    </source>
</evidence>
<feature type="transmembrane region" description="Helical" evidence="1">
    <location>
        <begin position="29"/>
        <end position="45"/>
    </location>
</feature>
<dbReference type="EMBL" id="CP020814">
    <property type="protein sequence ID" value="ARK30456.1"/>
    <property type="molecule type" value="Genomic_DNA"/>
</dbReference>
<protein>
    <submittedName>
        <fullName evidence="2">Inner membrane protein YdjM</fullName>
    </submittedName>
</protein>
<evidence type="ECO:0000313" key="3">
    <source>
        <dbReference type="Proteomes" id="UP000193006"/>
    </source>
</evidence>
<evidence type="ECO:0000256" key="1">
    <source>
        <dbReference type="SAM" id="Phobius"/>
    </source>
</evidence>
<name>A0A1X9MAJ5_9BACI</name>
<dbReference type="KEGG" id="bkw:BkAM31D_11805"/>
<organism evidence="2 3">
    <name type="scientific">Halalkalibacter krulwichiae</name>
    <dbReference type="NCBI Taxonomy" id="199441"/>
    <lineage>
        <taxon>Bacteria</taxon>
        <taxon>Bacillati</taxon>
        <taxon>Bacillota</taxon>
        <taxon>Bacilli</taxon>
        <taxon>Bacillales</taxon>
        <taxon>Bacillaceae</taxon>
        <taxon>Halalkalibacter</taxon>
    </lineage>
</organism>
<dbReference type="AlphaFoldDB" id="A0A1X9MAJ5"/>
<dbReference type="PIRSF" id="PIRSF030780">
    <property type="entry name" value="Md_memb_hyd_prd"/>
    <property type="match status" value="1"/>
</dbReference>
<proteinExistence type="predicted"/>
<keyword evidence="1" id="KW-1133">Transmembrane helix</keyword>
<dbReference type="PANTHER" id="PTHR35531:SF1">
    <property type="entry name" value="INNER MEMBRANE PROTEIN YBCI-RELATED"/>
    <property type="match status" value="1"/>
</dbReference>
<reference evidence="2 3" key="1">
    <citation type="submission" date="2017-04" db="EMBL/GenBank/DDBJ databases">
        <title>Bacillus krulwichiae AM31D Genome sequencing and assembly.</title>
        <authorList>
            <person name="Krulwich T.A."/>
            <person name="Anastor L."/>
            <person name="Ehrlich R."/>
            <person name="Ehrlich G.D."/>
            <person name="Janto B."/>
        </authorList>
    </citation>
    <scope>NUCLEOTIDE SEQUENCE [LARGE SCALE GENOMIC DNA]</scope>
    <source>
        <strain evidence="2 3">AM31D</strain>
    </source>
</reference>
<dbReference type="Proteomes" id="UP000193006">
    <property type="component" value="Chromosome"/>
</dbReference>
<dbReference type="PANTHER" id="PTHR35531">
    <property type="entry name" value="INNER MEMBRANE PROTEIN YBCI-RELATED"/>
    <property type="match status" value="1"/>
</dbReference>
<keyword evidence="1" id="KW-0812">Transmembrane</keyword>
<dbReference type="RefSeq" id="WP_066151255.1">
    <property type="nucleotide sequence ID" value="NZ_CP020814.1"/>
</dbReference>
<dbReference type="InterPro" id="IPR007404">
    <property type="entry name" value="YdjM-like"/>
</dbReference>
<accession>A0A1X9MAJ5</accession>
<feature type="transmembrane region" description="Helical" evidence="1">
    <location>
        <begin position="66"/>
        <end position="84"/>
    </location>
</feature>
<gene>
    <name evidence="2" type="primary">ydjM</name>
    <name evidence="2" type="ORF">BkAM31D_11805</name>
</gene>
<keyword evidence="3" id="KW-1185">Reference proteome</keyword>
<sequence>MKGTTHILGGIAAAAIAQNQFNLGMENTIIYYSTAVIGAIIPDICHPNSMIGRRLPILSKVFSSVFGHRSFTHSLLFFLLVFILTEQFTFEYAQTVQAGILVGIGSHIVLDALTARGVKLLYPLKVNIRSPLFVRTGSLIGESLVVVGLLTLMVMTFFVS</sequence>
<feature type="transmembrane region" description="Helical" evidence="1">
    <location>
        <begin position="139"/>
        <end position="159"/>
    </location>
</feature>